<keyword evidence="2" id="KW-0067">ATP-binding</keyword>
<dbReference type="EMBL" id="FOZX01000011">
    <property type="protein sequence ID" value="SFT01673.1"/>
    <property type="molecule type" value="Genomic_DNA"/>
</dbReference>
<evidence type="ECO:0000259" key="1">
    <source>
        <dbReference type="PROSITE" id="PS51192"/>
    </source>
</evidence>
<name>A0A1I6UJR8_9PSEU</name>
<dbReference type="PROSITE" id="PS51192">
    <property type="entry name" value="HELICASE_ATP_BIND_1"/>
    <property type="match status" value="1"/>
</dbReference>
<dbReference type="InterPro" id="IPR002711">
    <property type="entry name" value="HNH"/>
</dbReference>
<dbReference type="Proteomes" id="UP000198852">
    <property type="component" value="Unassembled WGS sequence"/>
</dbReference>
<dbReference type="GO" id="GO:0004519">
    <property type="term" value="F:endonuclease activity"/>
    <property type="evidence" value="ECO:0007669"/>
    <property type="project" value="InterPro"/>
</dbReference>
<sequence>MEPIGRDRRRGATRQQRALLYQAARGRCQRCGVELDADYQCAHLAAHRNGGGTTFANMEAWCSRCNLALGGKDAHPLPGVSLRDWQAEALPVIGDRLFQEGMATLHGAPGAGKTTFAALMFRKLRDAGYVGRMTVVVPNRALVGQWQSQLAEHGIHLDPSPVVGAVEGTGQAGLITTYHSLPNSAGTHLIRQEQQPTFVVFDEVHHLASYAAWGLAAQRMIGGPDQLRARAVLNMTGTLFRSDPRHRIPTVPYRRVFADGVPKLQAVADFSVSTQQLIKTVLRAPDLYRYAARAECVDLTGDGVPQHRLIADLDDQERSGVMLKILSSPEWIENFAREALALHDQQLDALGHAEPLKLLYVAPSIPAARLAQDKLNRLTGTDFARLVVSDESGAISTLRLAAAEPRPCAIVTVRMVTEGFDCPQVATIAYGTNIVAPLFIAQMMARAMRRTETEHSAGTPLPAKILIPDHPQIEASFVAAVRDAAPLAEGTDDDERVGGLVGDRVERFELLGVEAPELSGVNVLDQEDGEVGAEDVREGVRFCESVDVPVTYGPRVAVGLRRRE</sequence>
<evidence type="ECO:0000313" key="2">
    <source>
        <dbReference type="EMBL" id="SFT01673.1"/>
    </source>
</evidence>
<keyword evidence="2" id="KW-0378">Hydrolase</keyword>
<dbReference type="InterPro" id="IPR006935">
    <property type="entry name" value="Helicase/UvrB_N"/>
</dbReference>
<keyword evidence="2" id="KW-0547">Nucleotide-binding</keyword>
<proteinExistence type="predicted"/>
<dbReference type="GO" id="GO:0005524">
    <property type="term" value="F:ATP binding"/>
    <property type="evidence" value="ECO:0007669"/>
    <property type="project" value="InterPro"/>
</dbReference>
<dbReference type="GO" id="GO:0003677">
    <property type="term" value="F:DNA binding"/>
    <property type="evidence" value="ECO:0007669"/>
    <property type="project" value="InterPro"/>
</dbReference>
<dbReference type="Pfam" id="PF04851">
    <property type="entry name" value="ResIII"/>
    <property type="match status" value="1"/>
</dbReference>
<dbReference type="RefSeq" id="WP_093422807.1">
    <property type="nucleotide sequence ID" value="NZ_FOZX01000011.1"/>
</dbReference>
<dbReference type="Gene3D" id="3.40.50.300">
    <property type="entry name" value="P-loop containing nucleotide triphosphate hydrolases"/>
    <property type="match status" value="2"/>
</dbReference>
<dbReference type="InterPro" id="IPR027417">
    <property type="entry name" value="P-loop_NTPase"/>
</dbReference>
<dbReference type="PANTHER" id="PTHR47396">
    <property type="entry name" value="TYPE I RESTRICTION ENZYME ECOKI R PROTEIN"/>
    <property type="match status" value="1"/>
</dbReference>
<keyword evidence="2" id="KW-0347">Helicase</keyword>
<dbReference type="GO" id="GO:0008270">
    <property type="term" value="F:zinc ion binding"/>
    <property type="evidence" value="ECO:0007669"/>
    <property type="project" value="InterPro"/>
</dbReference>
<keyword evidence="3" id="KW-1185">Reference proteome</keyword>
<dbReference type="InterPro" id="IPR003615">
    <property type="entry name" value="HNH_nuc"/>
</dbReference>
<dbReference type="InterPro" id="IPR014001">
    <property type="entry name" value="Helicase_ATP-bd"/>
</dbReference>
<dbReference type="GO" id="GO:0004386">
    <property type="term" value="F:helicase activity"/>
    <property type="evidence" value="ECO:0007669"/>
    <property type="project" value="UniProtKB-KW"/>
</dbReference>
<dbReference type="PANTHER" id="PTHR47396:SF1">
    <property type="entry name" value="ATP-DEPENDENT HELICASE IRC3-RELATED"/>
    <property type="match status" value="1"/>
</dbReference>
<evidence type="ECO:0000313" key="3">
    <source>
        <dbReference type="Proteomes" id="UP000198852"/>
    </source>
</evidence>
<accession>A0A1I6UJR8</accession>
<dbReference type="AlphaFoldDB" id="A0A1I6UJR8"/>
<dbReference type="SMART" id="SM00507">
    <property type="entry name" value="HNHc"/>
    <property type="match status" value="1"/>
</dbReference>
<dbReference type="SMART" id="SM00487">
    <property type="entry name" value="DEXDc"/>
    <property type="match status" value="1"/>
</dbReference>
<dbReference type="Gene3D" id="1.10.30.50">
    <property type="match status" value="1"/>
</dbReference>
<dbReference type="GO" id="GO:0005829">
    <property type="term" value="C:cytosol"/>
    <property type="evidence" value="ECO:0007669"/>
    <property type="project" value="TreeGrafter"/>
</dbReference>
<dbReference type="InterPro" id="IPR050742">
    <property type="entry name" value="Helicase_Restrict-Modif_Enz"/>
</dbReference>
<protein>
    <submittedName>
        <fullName evidence="2">Superfamily II DNA or RNA helicase</fullName>
    </submittedName>
</protein>
<dbReference type="SUPFAM" id="SSF52540">
    <property type="entry name" value="P-loop containing nucleoside triphosphate hydrolases"/>
    <property type="match status" value="2"/>
</dbReference>
<dbReference type="Pfam" id="PF01844">
    <property type="entry name" value="HNH"/>
    <property type="match status" value="1"/>
</dbReference>
<dbReference type="GO" id="GO:0016787">
    <property type="term" value="F:hydrolase activity"/>
    <property type="evidence" value="ECO:0007669"/>
    <property type="project" value="InterPro"/>
</dbReference>
<feature type="domain" description="Helicase ATP-binding" evidence="1">
    <location>
        <begin position="94"/>
        <end position="257"/>
    </location>
</feature>
<dbReference type="OrthoDB" id="9776021at2"/>
<dbReference type="STRING" id="95161.SAMN05660874_04986"/>
<reference evidence="3" key="1">
    <citation type="submission" date="2016-10" db="EMBL/GenBank/DDBJ databases">
        <authorList>
            <person name="Varghese N."/>
            <person name="Submissions S."/>
        </authorList>
    </citation>
    <scope>NUCLEOTIDE SEQUENCE [LARGE SCALE GENOMIC DNA]</scope>
    <source>
        <strain evidence="3">DSM 44771</strain>
    </source>
</reference>
<organism evidence="2 3">
    <name type="scientific">Saccharopolyspora flava</name>
    <dbReference type="NCBI Taxonomy" id="95161"/>
    <lineage>
        <taxon>Bacteria</taxon>
        <taxon>Bacillati</taxon>
        <taxon>Actinomycetota</taxon>
        <taxon>Actinomycetes</taxon>
        <taxon>Pseudonocardiales</taxon>
        <taxon>Pseudonocardiaceae</taxon>
        <taxon>Saccharopolyspora</taxon>
    </lineage>
</organism>
<gene>
    <name evidence="2" type="ORF">SAMN05660874_04986</name>
</gene>